<organism evidence="1 2">
    <name type="scientific">Trapa natans</name>
    <name type="common">Water chestnut</name>
    <dbReference type="NCBI Taxonomy" id="22666"/>
    <lineage>
        <taxon>Eukaryota</taxon>
        <taxon>Viridiplantae</taxon>
        <taxon>Streptophyta</taxon>
        <taxon>Embryophyta</taxon>
        <taxon>Tracheophyta</taxon>
        <taxon>Spermatophyta</taxon>
        <taxon>Magnoliopsida</taxon>
        <taxon>eudicotyledons</taxon>
        <taxon>Gunneridae</taxon>
        <taxon>Pentapetalae</taxon>
        <taxon>rosids</taxon>
        <taxon>malvids</taxon>
        <taxon>Myrtales</taxon>
        <taxon>Lythraceae</taxon>
        <taxon>Trapa</taxon>
    </lineage>
</organism>
<dbReference type="Proteomes" id="UP001346149">
    <property type="component" value="Unassembled WGS sequence"/>
</dbReference>
<comment type="caution">
    <text evidence="1">The sequence shown here is derived from an EMBL/GenBank/DDBJ whole genome shotgun (WGS) entry which is preliminary data.</text>
</comment>
<dbReference type="AlphaFoldDB" id="A0AAN7R442"/>
<sequence length="93" mass="10765">MDNSTHHFHQLLASNAEYVEGHVLKAAADFFNMADQQLEPGFFERVLRILTTDNRDPVRCSMMVSKVLKDFPGLRSQCRRSWRGREGGPKRRC</sequence>
<gene>
    <name evidence="1" type="ORF">SAY86_020351</name>
</gene>
<keyword evidence="2" id="KW-1185">Reference proteome</keyword>
<protein>
    <submittedName>
        <fullName evidence="1">Uncharacterized protein</fullName>
    </submittedName>
</protein>
<name>A0AAN7R442_TRANT</name>
<proteinExistence type="predicted"/>
<reference evidence="1 2" key="1">
    <citation type="journal article" date="2023" name="Hortic Res">
        <title>Pangenome of water caltrop reveals structural variations and asymmetric subgenome divergence after allopolyploidization.</title>
        <authorList>
            <person name="Zhang X."/>
            <person name="Chen Y."/>
            <person name="Wang L."/>
            <person name="Yuan Y."/>
            <person name="Fang M."/>
            <person name="Shi L."/>
            <person name="Lu R."/>
            <person name="Comes H.P."/>
            <person name="Ma Y."/>
            <person name="Chen Y."/>
            <person name="Huang G."/>
            <person name="Zhou Y."/>
            <person name="Zheng Z."/>
            <person name="Qiu Y."/>
        </authorList>
    </citation>
    <scope>NUCLEOTIDE SEQUENCE [LARGE SCALE GENOMIC DNA]</scope>
    <source>
        <strain evidence="1">F231</strain>
    </source>
</reference>
<accession>A0AAN7R442</accession>
<evidence type="ECO:0000313" key="1">
    <source>
        <dbReference type="EMBL" id="KAK4789032.1"/>
    </source>
</evidence>
<evidence type="ECO:0000313" key="2">
    <source>
        <dbReference type="Proteomes" id="UP001346149"/>
    </source>
</evidence>
<dbReference type="EMBL" id="JAXQNO010000011">
    <property type="protein sequence ID" value="KAK4789032.1"/>
    <property type="molecule type" value="Genomic_DNA"/>
</dbReference>